<reference evidence="1 2" key="1">
    <citation type="journal article" date="2013" name="PLoS ONE">
        <title>Assembly-driven community genomics of a hypersaline microbial ecosystem.</title>
        <authorList>
            <person name="Podell S."/>
            <person name="Ugalde J.A."/>
            <person name="Narasingarao P."/>
            <person name="Banfield J.F."/>
            <person name="Heidelberg K.B."/>
            <person name="Allen E.E."/>
        </authorList>
    </citation>
    <scope>NUCLEOTIDE SEQUENCE [LARGE SCALE GENOMIC DNA]</scope>
    <source>
        <strain evidence="2">J07HQW2</strain>
    </source>
</reference>
<organism evidence="1 2">
    <name type="scientific">Haloquadratum walsbyi J07HQW2</name>
    <dbReference type="NCBI Taxonomy" id="1238425"/>
    <lineage>
        <taxon>Archaea</taxon>
        <taxon>Methanobacteriati</taxon>
        <taxon>Methanobacteriota</taxon>
        <taxon>Stenosarchaea group</taxon>
        <taxon>Halobacteria</taxon>
        <taxon>Halobacteriales</taxon>
        <taxon>Haloferacaceae</taxon>
        <taxon>Haloquadratum</taxon>
    </lineage>
</organism>
<dbReference type="HOGENOM" id="CLU_1163782_0_0_2"/>
<dbReference type="Proteomes" id="UP000030710">
    <property type="component" value="Unassembled WGS sequence"/>
</dbReference>
<name>U1NJU9_9EURY</name>
<gene>
    <name evidence="1" type="ORF">J07HQW2_03719</name>
</gene>
<dbReference type="RefSeq" id="WP_021056694.1">
    <property type="nucleotide sequence ID" value="NZ_KE356561.1"/>
</dbReference>
<evidence type="ECO:0000313" key="1">
    <source>
        <dbReference type="EMBL" id="ERG97233.1"/>
    </source>
</evidence>
<dbReference type="EMBL" id="KE356561">
    <property type="protein sequence ID" value="ERG97233.1"/>
    <property type="molecule type" value="Genomic_DNA"/>
</dbReference>
<dbReference type="eggNOG" id="arCOG13166">
    <property type="taxonomic scope" value="Archaea"/>
</dbReference>
<evidence type="ECO:0000313" key="2">
    <source>
        <dbReference type="Proteomes" id="UP000030710"/>
    </source>
</evidence>
<dbReference type="STRING" id="1238425.J07HQW2_03719"/>
<dbReference type="AlphaFoldDB" id="U1NJU9"/>
<protein>
    <submittedName>
        <fullName evidence="1">Uncharacterized protein</fullName>
    </submittedName>
</protein>
<proteinExistence type="predicted"/>
<sequence>MRRYLTLKQDASVSDAVQQVPIDETVGVYRIADGTHSIVAETSEEVIDLGVRDAAVSRKHDGEAPVQFESIDEGIRINNQTSTNPVTVRQRSRDIDLTNGEQLVVENSCVVSLGITTDVRATAERDCDTLSRDQLADLLDMEADGGVMRGVEPAAHASSLATNLRQASQTSVTEAQKWVTEIQNFVENNTRTDPDYDKILTELRTTRDQLNAKISGPLSGSDLDEERQNELELIAARVENLYARK</sequence>
<accession>U1NJU9</accession>